<dbReference type="RefSeq" id="WP_143774489.1">
    <property type="nucleotide sequence ID" value="NZ_LVYD01000124.1"/>
</dbReference>
<comment type="caution">
    <text evidence="1">The sequence shown here is derived from an EMBL/GenBank/DDBJ whole genome shotgun (WGS) entry which is preliminary data.</text>
</comment>
<accession>A0A1V9FG09</accession>
<protein>
    <recommendedName>
        <fullName evidence="3">Thioesterase</fullName>
    </recommendedName>
</protein>
<dbReference type="AlphaFoldDB" id="A0A1V9FG09"/>
<dbReference type="EMBL" id="LVYD01000124">
    <property type="protein sequence ID" value="OQP57201.1"/>
    <property type="molecule type" value="Genomic_DNA"/>
</dbReference>
<dbReference type="STRING" id="1703345.A3860_11620"/>
<dbReference type="PANTHER" id="PTHR12475">
    <property type="match status" value="1"/>
</dbReference>
<name>A0A1V9FG09_9BACT</name>
<keyword evidence="2" id="KW-1185">Reference proteome</keyword>
<evidence type="ECO:0000313" key="1">
    <source>
        <dbReference type="EMBL" id="OQP57201.1"/>
    </source>
</evidence>
<dbReference type="CDD" id="cd00586">
    <property type="entry name" value="4HBT"/>
    <property type="match status" value="1"/>
</dbReference>
<proteinExistence type="predicted"/>
<dbReference type="Pfam" id="PF13279">
    <property type="entry name" value="4HBT_2"/>
    <property type="match status" value="1"/>
</dbReference>
<dbReference type="Gene3D" id="3.10.129.10">
    <property type="entry name" value="Hotdog Thioesterase"/>
    <property type="match status" value="1"/>
</dbReference>
<evidence type="ECO:0000313" key="2">
    <source>
        <dbReference type="Proteomes" id="UP000192796"/>
    </source>
</evidence>
<dbReference type="Proteomes" id="UP000192796">
    <property type="component" value="Unassembled WGS sequence"/>
</dbReference>
<organism evidence="1 2">
    <name type="scientific">Niastella vici</name>
    <dbReference type="NCBI Taxonomy" id="1703345"/>
    <lineage>
        <taxon>Bacteria</taxon>
        <taxon>Pseudomonadati</taxon>
        <taxon>Bacteroidota</taxon>
        <taxon>Chitinophagia</taxon>
        <taxon>Chitinophagales</taxon>
        <taxon>Chitinophagaceae</taxon>
        <taxon>Niastella</taxon>
    </lineage>
</organism>
<dbReference type="InterPro" id="IPR051490">
    <property type="entry name" value="THEM6_lcsJ_thioesterase"/>
</dbReference>
<dbReference type="SUPFAM" id="SSF54637">
    <property type="entry name" value="Thioesterase/thiol ester dehydrase-isomerase"/>
    <property type="match status" value="1"/>
</dbReference>
<sequence>MLFYWYNVIRVVLMRYLKKRLDVNKPLIKEFRVKTFDCDALRVMAAYKYFLYMDYSRWEQFARTGLFKAVLSRKLAPSLGSQKMIHRKPIKRGTRVTMQVEIAGWDNRWFYHVHTFIQQNEIKAIGVTKSLFWRKDKPETLEEIVRSAGFSSTIKTPPNWVLQLFENDSQIIRDLAPTSPETILVPVTAMRVAVQ</sequence>
<dbReference type="OrthoDB" id="1432498at2"/>
<gene>
    <name evidence="1" type="ORF">A3860_11620</name>
</gene>
<dbReference type="PANTHER" id="PTHR12475:SF4">
    <property type="entry name" value="PROTEIN THEM6"/>
    <property type="match status" value="1"/>
</dbReference>
<dbReference type="InterPro" id="IPR029069">
    <property type="entry name" value="HotDog_dom_sf"/>
</dbReference>
<evidence type="ECO:0008006" key="3">
    <source>
        <dbReference type="Google" id="ProtNLM"/>
    </source>
</evidence>
<reference evidence="1 2" key="1">
    <citation type="submission" date="2016-03" db="EMBL/GenBank/DDBJ databases">
        <title>Niastella vici sp. nov., isolated from farmland soil.</title>
        <authorList>
            <person name="Chen L."/>
            <person name="Wang D."/>
            <person name="Yang S."/>
            <person name="Wang G."/>
        </authorList>
    </citation>
    <scope>NUCLEOTIDE SEQUENCE [LARGE SCALE GENOMIC DNA]</scope>
    <source>
        <strain evidence="1 2">DJ57</strain>
    </source>
</reference>